<evidence type="ECO:0000313" key="3">
    <source>
        <dbReference type="Proteomes" id="UP000031668"/>
    </source>
</evidence>
<dbReference type="Gene3D" id="1.10.238.10">
    <property type="entry name" value="EF-hand"/>
    <property type="match status" value="1"/>
</dbReference>
<dbReference type="EMBL" id="JWZT01004836">
    <property type="protein sequence ID" value="KII62972.1"/>
    <property type="molecule type" value="Genomic_DNA"/>
</dbReference>
<dbReference type="InterPro" id="IPR002048">
    <property type="entry name" value="EF_hand_dom"/>
</dbReference>
<evidence type="ECO:0000313" key="2">
    <source>
        <dbReference type="EMBL" id="KII62972.1"/>
    </source>
</evidence>
<dbReference type="Proteomes" id="UP000031668">
    <property type="component" value="Unassembled WGS sequence"/>
</dbReference>
<dbReference type="GO" id="GO:0005509">
    <property type="term" value="F:calcium ion binding"/>
    <property type="evidence" value="ECO:0007669"/>
    <property type="project" value="InterPro"/>
</dbReference>
<dbReference type="AlphaFoldDB" id="A0A0C2J1J4"/>
<keyword evidence="3" id="KW-1185">Reference proteome</keyword>
<dbReference type="PROSITE" id="PS50222">
    <property type="entry name" value="EF_HAND_2"/>
    <property type="match status" value="1"/>
</dbReference>
<dbReference type="InterPro" id="IPR013567">
    <property type="entry name" value="EF_hand_assoc_2"/>
</dbReference>
<gene>
    <name evidence="2" type="ORF">RF11_12179</name>
</gene>
<organism evidence="2 3">
    <name type="scientific">Thelohanellus kitauei</name>
    <name type="common">Myxosporean</name>
    <dbReference type="NCBI Taxonomy" id="669202"/>
    <lineage>
        <taxon>Eukaryota</taxon>
        <taxon>Metazoa</taxon>
        <taxon>Cnidaria</taxon>
        <taxon>Myxozoa</taxon>
        <taxon>Myxosporea</taxon>
        <taxon>Bivalvulida</taxon>
        <taxon>Platysporina</taxon>
        <taxon>Myxobolidae</taxon>
        <taxon>Thelohanellus</taxon>
    </lineage>
</organism>
<protein>
    <submittedName>
        <fullName evidence="2">Mitochondrial Rho GTPase 2</fullName>
    </submittedName>
</protein>
<proteinExistence type="predicted"/>
<dbReference type="Pfam" id="PF13405">
    <property type="entry name" value="EF-hand_6"/>
    <property type="match status" value="1"/>
</dbReference>
<sequence>MRDSIWRVLKTFGYGVNLNFDNDYLAPCVRAKPGEYIELNRSGIEFFQQIFKQYDRDGDGGLTMRDLEEMFIDFPEMPITDVDLHYCEKNQDGLLNQNGFLSLFV</sequence>
<evidence type="ECO:0000259" key="1">
    <source>
        <dbReference type="PROSITE" id="PS50222"/>
    </source>
</evidence>
<dbReference type="InterPro" id="IPR011992">
    <property type="entry name" value="EF-hand-dom_pair"/>
</dbReference>
<feature type="domain" description="EF-hand" evidence="1">
    <location>
        <begin position="42"/>
        <end position="77"/>
    </location>
</feature>
<dbReference type="Pfam" id="PF08356">
    <property type="entry name" value="EF_assoc_2"/>
    <property type="match status" value="1"/>
</dbReference>
<comment type="caution">
    <text evidence="2">The sequence shown here is derived from an EMBL/GenBank/DDBJ whole genome shotgun (WGS) entry which is preliminary data.</text>
</comment>
<dbReference type="SUPFAM" id="SSF47473">
    <property type="entry name" value="EF-hand"/>
    <property type="match status" value="1"/>
</dbReference>
<reference evidence="2 3" key="1">
    <citation type="journal article" date="2014" name="Genome Biol. Evol.">
        <title>The genome of the myxosporean Thelohanellus kitauei shows adaptations to nutrient acquisition within its fish host.</title>
        <authorList>
            <person name="Yang Y."/>
            <person name="Xiong J."/>
            <person name="Zhou Z."/>
            <person name="Huo F."/>
            <person name="Miao W."/>
            <person name="Ran C."/>
            <person name="Liu Y."/>
            <person name="Zhang J."/>
            <person name="Feng J."/>
            <person name="Wang M."/>
            <person name="Wang M."/>
            <person name="Wang L."/>
            <person name="Yao B."/>
        </authorList>
    </citation>
    <scope>NUCLEOTIDE SEQUENCE [LARGE SCALE GENOMIC DNA]</scope>
    <source>
        <strain evidence="2">Wuqing</strain>
    </source>
</reference>
<dbReference type="OrthoDB" id="10020961at2759"/>
<name>A0A0C2J1J4_THEKT</name>
<accession>A0A0C2J1J4</accession>